<feature type="transmembrane region" description="Helical" evidence="8">
    <location>
        <begin position="164"/>
        <end position="195"/>
    </location>
</feature>
<gene>
    <name evidence="10" type="ORF">DW921_06940</name>
</gene>
<feature type="transmembrane region" description="Helical" evidence="8">
    <location>
        <begin position="363"/>
        <end position="382"/>
    </location>
</feature>
<dbReference type="InterPro" id="IPR050297">
    <property type="entry name" value="LipidA_mod_glycosyltrf_83"/>
</dbReference>
<feature type="transmembrane region" description="Helical" evidence="8">
    <location>
        <begin position="332"/>
        <end position="351"/>
    </location>
</feature>
<dbReference type="PANTHER" id="PTHR33908">
    <property type="entry name" value="MANNOSYLTRANSFERASE YKCB-RELATED"/>
    <property type="match status" value="1"/>
</dbReference>
<keyword evidence="3 10" id="KW-0328">Glycosyltransferase</keyword>
<keyword evidence="7 8" id="KW-0472">Membrane</keyword>
<comment type="caution">
    <text evidence="10">The sequence shown here is derived from an EMBL/GenBank/DDBJ whole genome shotgun (WGS) entry which is preliminary data.</text>
</comment>
<proteinExistence type="predicted"/>
<organism evidence="10 11">
    <name type="scientific">Phocaeicola coprophilus</name>
    <dbReference type="NCBI Taxonomy" id="387090"/>
    <lineage>
        <taxon>Bacteria</taxon>
        <taxon>Pseudomonadati</taxon>
        <taxon>Bacteroidota</taxon>
        <taxon>Bacteroidia</taxon>
        <taxon>Bacteroidales</taxon>
        <taxon>Bacteroidaceae</taxon>
        <taxon>Phocaeicola</taxon>
    </lineage>
</organism>
<feature type="transmembrane region" description="Helical" evidence="8">
    <location>
        <begin position="410"/>
        <end position="431"/>
    </location>
</feature>
<evidence type="ECO:0000256" key="7">
    <source>
        <dbReference type="ARBA" id="ARBA00023136"/>
    </source>
</evidence>
<feature type="transmembrane region" description="Helical" evidence="8">
    <location>
        <begin position="309"/>
        <end position="326"/>
    </location>
</feature>
<evidence type="ECO:0000256" key="6">
    <source>
        <dbReference type="ARBA" id="ARBA00022989"/>
    </source>
</evidence>
<keyword evidence="6 8" id="KW-1133">Transmembrane helix</keyword>
<evidence type="ECO:0000256" key="1">
    <source>
        <dbReference type="ARBA" id="ARBA00004651"/>
    </source>
</evidence>
<feature type="transmembrane region" description="Helical" evidence="8">
    <location>
        <begin position="443"/>
        <end position="462"/>
    </location>
</feature>
<dbReference type="GO" id="GO:0016763">
    <property type="term" value="F:pentosyltransferase activity"/>
    <property type="evidence" value="ECO:0007669"/>
    <property type="project" value="TreeGrafter"/>
</dbReference>
<dbReference type="GO" id="GO:0009103">
    <property type="term" value="P:lipopolysaccharide biosynthetic process"/>
    <property type="evidence" value="ECO:0007669"/>
    <property type="project" value="UniProtKB-ARBA"/>
</dbReference>
<sequence length="573" mass="64736">MMKKQDKYAWLLAILCVASLFLFLGEALFNTRGEPREAVVALSMLQDGNWVLPVNNGVDMAYKPPLFHWCIALFSTIAGGVSEYTSRMPSAVALALMVLAGYGFYARRRGTELAFLMGLITLTNFEVHRAGTNCRVDMLLAALMVMALYQLYRWGEKGLKGVPWLGILCLSGAFLTKGPVGMVLPCLVTAVFLWIRGMHFGRIFLSFLGIGLASCVLPLVWYVAAYQQGGEEFLQLVLEENVLRLLGKMSYSSHENPAYYNVITVVAGYAPYTLLVLLSLFFLKYHKVSGKLSGWWNRFCTYIREMDDVRLFSLLSIVLIFVFYCIPKSKRSVYLLPIYPFLAYFLAEYLLYLNRNRTQVVKIFGSVMAGLSSLLLLVFFALRMGWVPDTIFSGRHAAQNVAFLHALEELPLGLVSWVLLAAMIAAIGWFFSSLKKDVSASGLPYSVIGVIFTVFLGLDGLFQPAVLNVKSDKPVAERIEGIVPEGKIYSYRTDITPGNRMHPFTINFYLGDRVMPFDVFEPEKGFLIVGNSEIEDFERTYPDYQVEEIFDSGHRSCDDHKILHFYRFWKHGE</sequence>
<evidence type="ECO:0000256" key="2">
    <source>
        <dbReference type="ARBA" id="ARBA00022475"/>
    </source>
</evidence>
<evidence type="ECO:0000313" key="10">
    <source>
        <dbReference type="EMBL" id="RHA76273.1"/>
    </source>
</evidence>
<dbReference type="Pfam" id="PF13231">
    <property type="entry name" value="PMT_2"/>
    <property type="match status" value="1"/>
</dbReference>
<evidence type="ECO:0000256" key="5">
    <source>
        <dbReference type="ARBA" id="ARBA00022692"/>
    </source>
</evidence>
<keyword evidence="2" id="KW-1003">Cell membrane</keyword>
<evidence type="ECO:0000313" key="11">
    <source>
        <dbReference type="Proteomes" id="UP000283855"/>
    </source>
</evidence>
<evidence type="ECO:0000256" key="3">
    <source>
        <dbReference type="ARBA" id="ARBA00022676"/>
    </source>
</evidence>
<dbReference type="RefSeq" id="WP_118400311.1">
    <property type="nucleotide sequence ID" value="NZ_CABJGD010000011.1"/>
</dbReference>
<protein>
    <submittedName>
        <fullName evidence="10">Dolichyl-phosphate-mannose--protein mannosyltransferase</fullName>
    </submittedName>
</protein>
<comment type="subcellular location">
    <subcellularLocation>
        <location evidence="1">Cell membrane</location>
        <topology evidence="1">Multi-pass membrane protein</topology>
    </subcellularLocation>
</comment>
<reference evidence="10 11" key="1">
    <citation type="submission" date="2018-08" db="EMBL/GenBank/DDBJ databases">
        <title>A genome reference for cultivated species of the human gut microbiota.</title>
        <authorList>
            <person name="Zou Y."/>
            <person name="Xue W."/>
            <person name="Luo G."/>
        </authorList>
    </citation>
    <scope>NUCLEOTIDE SEQUENCE [LARGE SCALE GENOMIC DNA]</scope>
    <source>
        <strain evidence="10 11">AM42-38</strain>
    </source>
</reference>
<keyword evidence="5 8" id="KW-0812">Transmembrane</keyword>
<dbReference type="InterPro" id="IPR038731">
    <property type="entry name" value="RgtA/B/C-like"/>
</dbReference>
<dbReference type="EMBL" id="QSFT01000011">
    <property type="protein sequence ID" value="RHA76273.1"/>
    <property type="molecule type" value="Genomic_DNA"/>
</dbReference>
<evidence type="ECO:0000259" key="9">
    <source>
        <dbReference type="Pfam" id="PF13231"/>
    </source>
</evidence>
<accession>A0A413T0U7</accession>
<keyword evidence="4 10" id="KW-0808">Transferase</keyword>
<feature type="transmembrane region" description="Helical" evidence="8">
    <location>
        <begin position="134"/>
        <end position="152"/>
    </location>
</feature>
<dbReference type="GO" id="GO:0005886">
    <property type="term" value="C:plasma membrane"/>
    <property type="evidence" value="ECO:0007669"/>
    <property type="project" value="UniProtKB-SubCell"/>
</dbReference>
<feature type="transmembrane region" description="Helical" evidence="8">
    <location>
        <begin position="258"/>
        <end position="283"/>
    </location>
</feature>
<feature type="transmembrane region" description="Helical" evidence="8">
    <location>
        <begin position="88"/>
        <end position="105"/>
    </location>
</feature>
<dbReference type="GO" id="GO:0010041">
    <property type="term" value="P:response to iron(III) ion"/>
    <property type="evidence" value="ECO:0007669"/>
    <property type="project" value="TreeGrafter"/>
</dbReference>
<evidence type="ECO:0000256" key="8">
    <source>
        <dbReference type="SAM" id="Phobius"/>
    </source>
</evidence>
<evidence type="ECO:0000256" key="4">
    <source>
        <dbReference type="ARBA" id="ARBA00022679"/>
    </source>
</evidence>
<dbReference type="AlphaFoldDB" id="A0A413T0U7"/>
<dbReference type="PANTHER" id="PTHR33908:SF3">
    <property type="entry name" value="UNDECAPRENYL PHOSPHATE-ALPHA-4-AMINO-4-DEOXY-L-ARABINOSE ARABINOSYL TRANSFERASE"/>
    <property type="match status" value="1"/>
</dbReference>
<name>A0A413T0U7_9BACT</name>
<dbReference type="Proteomes" id="UP000283855">
    <property type="component" value="Unassembled WGS sequence"/>
</dbReference>
<feature type="transmembrane region" description="Helical" evidence="8">
    <location>
        <begin position="202"/>
        <end position="224"/>
    </location>
</feature>
<feature type="domain" description="Glycosyltransferase RgtA/B/C/D-like" evidence="9">
    <location>
        <begin position="63"/>
        <end position="221"/>
    </location>
</feature>